<dbReference type="InterPro" id="IPR001509">
    <property type="entry name" value="Epimerase_deHydtase"/>
</dbReference>
<protein>
    <recommendedName>
        <fullName evidence="4">ADP-L-glycero-D-manno-heptose-6-epimerase</fullName>
        <ecNumber evidence="4">5.1.3.20</ecNumber>
    </recommendedName>
    <alternativeName>
        <fullName evidence="4">ADP-L-glycero-beta-D-manno-heptose-6-epimerase</fullName>
        <shortName evidence="4">ADP-glyceromanno-heptose 6-epimerase</shortName>
        <shortName evidence="4">ADP-hep 6-epimerase</shortName>
        <shortName evidence="4">AGME</shortName>
    </alternativeName>
</protein>
<feature type="active site" description="Proton acceptor" evidence="4">
    <location>
        <position position="140"/>
    </location>
</feature>
<feature type="binding site" evidence="4">
    <location>
        <position position="38"/>
    </location>
    <ligand>
        <name>NADP(+)</name>
        <dbReference type="ChEBI" id="CHEBI:58349"/>
    </ligand>
</feature>
<keyword evidence="2 4" id="KW-0413">Isomerase</keyword>
<dbReference type="PANTHER" id="PTHR43103:SF3">
    <property type="entry name" value="ADP-L-GLYCERO-D-MANNO-HEPTOSE-6-EPIMERASE"/>
    <property type="match status" value="1"/>
</dbReference>
<evidence type="ECO:0000313" key="7">
    <source>
        <dbReference type="Proteomes" id="UP000063965"/>
    </source>
</evidence>
<dbReference type="Pfam" id="PF01370">
    <property type="entry name" value="Epimerase"/>
    <property type="match status" value="1"/>
</dbReference>
<feature type="domain" description="NAD-dependent epimerase/dehydratase" evidence="5">
    <location>
        <begin position="2"/>
        <end position="242"/>
    </location>
</feature>
<dbReference type="InterPro" id="IPR011912">
    <property type="entry name" value="Heptose_epim"/>
</dbReference>
<reference evidence="6 7" key="1">
    <citation type="journal article" date="2015" name="Genome Biol. Evol.">
        <title>Distinctive Genome Reduction Rates Revealed by Genomic Analyses of Two Coxiella-Like Endosymbionts in Ticks.</title>
        <authorList>
            <person name="Gottlieb Y."/>
            <person name="Lalzar I."/>
            <person name="Klasson L."/>
        </authorList>
    </citation>
    <scope>NUCLEOTIDE SEQUENCE [LARGE SCALE GENOMIC DNA]</scope>
    <source>
        <strain evidence="6 7">CRt</strain>
    </source>
</reference>
<gene>
    <name evidence="4 6" type="primary">hldD</name>
    <name evidence="6" type="ORF">CleRT_02390</name>
</gene>
<feature type="binding site" evidence="4">
    <location>
        <position position="144"/>
    </location>
    <ligand>
        <name>NADP(+)</name>
        <dbReference type="ChEBI" id="CHEBI:58349"/>
    </ligand>
</feature>
<feature type="binding site" evidence="4">
    <location>
        <begin position="76"/>
        <end position="80"/>
    </location>
    <ligand>
        <name>NADP(+)</name>
        <dbReference type="ChEBI" id="CHEBI:58349"/>
    </ligand>
</feature>
<feature type="binding site" evidence="4">
    <location>
        <position position="170"/>
    </location>
    <ligand>
        <name>NADP(+)</name>
        <dbReference type="ChEBI" id="CHEBI:58349"/>
    </ligand>
</feature>
<dbReference type="Gene3D" id="3.90.25.10">
    <property type="entry name" value="UDP-galactose 4-epimerase, domain 1"/>
    <property type="match status" value="1"/>
</dbReference>
<dbReference type="CDD" id="cd05248">
    <property type="entry name" value="ADP_GME_SDR_e"/>
    <property type="match status" value="1"/>
</dbReference>
<proteinExistence type="inferred from homology"/>
<feature type="binding site" evidence="4">
    <location>
        <begin position="201"/>
        <end position="204"/>
    </location>
    <ligand>
        <name>substrate</name>
    </ligand>
</feature>
<feature type="binding site" evidence="4">
    <location>
        <position position="187"/>
    </location>
    <ligand>
        <name>substrate</name>
    </ligand>
</feature>
<evidence type="ECO:0000259" key="5">
    <source>
        <dbReference type="Pfam" id="PF01370"/>
    </source>
</evidence>
<feature type="binding site" evidence="4">
    <location>
        <position position="93"/>
    </location>
    <ligand>
        <name>NADP(+)</name>
        <dbReference type="ChEBI" id="CHEBI:58349"/>
    </ligand>
</feature>
<dbReference type="EC" id="5.1.3.20" evidence="4"/>
<dbReference type="RefSeq" id="WP_048874895.1">
    <property type="nucleotide sequence ID" value="NZ_CP011126.1"/>
</dbReference>
<evidence type="ECO:0000313" key="6">
    <source>
        <dbReference type="EMBL" id="AKQ33262.1"/>
    </source>
</evidence>
<comment type="catalytic activity">
    <reaction evidence="4">
        <text>ADP-D-glycero-beta-D-manno-heptose = ADP-L-glycero-beta-D-manno-heptose</text>
        <dbReference type="Rhea" id="RHEA:17577"/>
        <dbReference type="ChEBI" id="CHEBI:59967"/>
        <dbReference type="ChEBI" id="CHEBI:61506"/>
        <dbReference type="EC" id="5.1.3.20"/>
    </reaction>
</comment>
<dbReference type="InterPro" id="IPR036291">
    <property type="entry name" value="NAD(P)-bd_dom_sf"/>
</dbReference>
<dbReference type="PANTHER" id="PTHR43103">
    <property type="entry name" value="NUCLEOSIDE-DIPHOSPHATE-SUGAR EPIMERASE"/>
    <property type="match status" value="1"/>
</dbReference>
<comment type="domain">
    <text evidence="4">Contains a large N-terminal NADP-binding domain, and a smaller C-terminal substrate-binding domain.</text>
</comment>
<comment type="subunit">
    <text evidence="4">Homopentamer.</text>
</comment>
<dbReference type="Gene3D" id="3.40.50.720">
    <property type="entry name" value="NAD(P)-binding Rossmann-like Domain"/>
    <property type="match status" value="1"/>
</dbReference>
<evidence type="ECO:0000256" key="1">
    <source>
        <dbReference type="ARBA" id="ARBA00022857"/>
    </source>
</evidence>
<dbReference type="HAMAP" id="MF_01601">
    <property type="entry name" value="Heptose_epimerase"/>
    <property type="match status" value="1"/>
</dbReference>
<dbReference type="NCBIfam" id="TIGR02197">
    <property type="entry name" value="heptose_epim"/>
    <property type="match status" value="1"/>
</dbReference>
<keyword evidence="7" id="KW-1185">Reference proteome</keyword>
<keyword evidence="3 4" id="KW-0119">Carbohydrate metabolism</keyword>
<name>A0ABN4HNS6_9COXI</name>
<feature type="active site" description="Proton acceptor" evidence="4">
    <location>
        <position position="178"/>
    </location>
</feature>
<dbReference type="SUPFAM" id="SSF51735">
    <property type="entry name" value="NAD(P)-binding Rossmann-fold domains"/>
    <property type="match status" value="1"/>
</dbReference>
<feature type="binding site" evidence="4">
    <location>
        <position position="178"/>
    </location>
    <ligand>
        <name>NADP(+)</name>
        <dbReference type="ChEBI" id="CHEBI:58349"/>
    </ligand>
</feature>
<organism evidence="6 7">
    <name type="scientific">Candidatus Coxiella mudrowiae</name>
    <dbReference type="NCBI Taxonomy" id="2054173"/>
    <lineage>
        <taxon>Bacteria</taxon>
        <taxon>Pseudomonadati</taxon>
        <taxon>Pseudomonadota</taxon>
        <taxon>Gammaproteobacteria</taxon>
        <taxon>Legionellales</taxon>
        <taxon>Coxiellaceae</taxon>
        <taxon>Coxiella</taxon>
    </lineage>
</organism>
<feature type="binding site" evidence="4">
    <location>
        <position position="214"/>
    </location>
    <ligand>
        <name>substrate</name>
    </ligand>
</feature>
<comment type="function">
    <text evidence="4">Catalyzes the interconversion between ADP-D-glycero-beta-D-manno-heptose and ADP-L-glycero-beta-D-manno-heptose via an epimerization at carbon 6 of the heptose.</text>
</comment>
<feature type="binding site" evidence="4">
    <location>
        <position position="278"/>
    </location>
    <ligand>
        <name>substrate</name>
    </ligand>
</feature>
<evidence type="ECO:0000256" key="3">
    <source>
        <dbReference type="ARBA" id="ARBA00023277"/>
    </source>
</evidence>
<dbReference type="Proteomes" id="UP000063965">
    <property type="component" value="Chromosome"/>
</dbReference>
<accession>A0ABN4HNS6</accession>
<comment type="caution">
    <text evidence="4">Lacks conserved residue(s) required for the propagation of feature annotation.</text>
</comment>
<comment type="pathway">
    <text evidence="4">Nucleotide-sugar biosynthesis; ADP-L-glycero-beta-D-manno-heptose biosynthesis; ADP-L-glycero-beta-D-manno-heptose from D-glycero-beta-D-manno-heptose 7-phosphate: step 4/4.</text>
</comment>
<evidence type="ECO:0000256" key="4">
    <source>
        <dbReference type="HAMAP-Rule" id="MF_01601"/>
    </source>
</evidence>
<feature type="binding site" evidence="4">
    <location>
        <position position="169"/>
    </location>
    <ligand>
        <name>substrate</name>
    </ligand>
</feature>
<sequence>MIIVTGAAGFIGSNLLKGLNAQGQTEIIAIDDLTDGRKFRNLAVSKYYDYLDYEDFLNQIIADQSFGRPIEAIFHEGACSVTTEWDGRYMMRNNYEYSKHLLHYCMKRKIPLIYASSAAVYGGKQQFKESSDSEIPLNVYGYSKWVFDQYYLQQCSQINSQVVGLRYLNVYGPHEQHKGSMASVAFHFMNQLRETGVVKLFEGWDGYSDGEQMRDFISVEDVVKVNLWFLANPNKSGIFNVGTGQARTFNALAKILIQLNGGGKIEYIPFPKKLKGAYQSFTEADITKLREIGYTNEFLTLEEGLRRYFKWMNFTLYPQRKLDFSLK</sequence>
<feature type="binding site" evidence="4">
    <location>
        <begin position="31"/>
        <end position="32"/>
    </location>
    <ligand>
        <name>NADP(+)</name>
        <dbReference type="ChEBI" id="CHEBI:58349"/>
    </ligand>
</feature>
<keyword evidence="1 4" id="KW-0521">NADP</keyword>
<evidence type="ECO:0000256" key="2">
    <source>
        <dbReference type="ARBA" id="ARBA00023235"/>
    </source>
</evidence>
<feature type="binding site" evidence="4">
    <location>
        <position position="180"/>
    </location>
    <ligand>
        <name>substrate</name>
    </ligand>
</feature>
<comment type="similarity">
    <text evidence="4">Belongs to the NAD(P)-dependent epimerase/dehydratase family. HldD subfamily.</text>
</comment>
<dbReference type="EMBL" id="CP011126">
    <property type="protein sequence ID" value="AKQ33262.1"/>
    <property type="molecule type" value="Genomic_DNA"/>
</dbReference>
<feature type="binding site" evidence="4">
    <location>
        <begin position="10"/>
        <end position="11"/>
    </location>
    <ligand>
        <name>NADP(+)</name>
        <dbReference type="ChEBI" id="CHEBI:58349"/>
    </ligand>
</feature>
<comment type="cofactor">
    <cofactor evidence="4">
        <name>NADP(+)</name>
        <dbReference type="ChEBI" id="CHEBI:58349"/>
    </cofactor>
    <text evidence="4">Binds 1 NADP(+) per subunit.</text>
</comment>